<evidence type="ECO:0000313" key="2">
    <source>
        <dbReference type="EMBL" id="GGF69941.1"/>
    </source>
</evidence>
<comment type="caution">
    <text evidence="2">The sequence shown here is derived from an EMBL/GenBank/DDBJ whole genome shotgun (WGS) entry which is preliminary data.</text>
</comment>
<dbReference type="CDD" id="cd02440">
    <property type="entry name" value="AdoMet_MTases"/>
    <property type="match status" value="1"/>
</dbReference>
<dbReference type="AlphaFoldDB" id="A0A917C3C0"/>
<dbReference type="Gene3D" id="3.40.50.150">
    <property type="entry name" value="Vaccinia Virus protein VP39"/>
    <property type="match status" value="2"/>
</dbReference>
<accession>A0A917C3C0</accession>
<reference evidence="2" key="1">
    <citation type="journal article" date="2014" name="Int. J. Syst. Evol. Microbiol.">
        <title>Complete genome sequence of Corynebacterium casei LMG S-19264T (=DSM 44701T), isolated from a smear-ripened cheese.</title>
        <authorList>
            <consortium name="US DOE Joint Genome Institute (JGI-PGF)"/>
            <person name="Walter F."/>
            <person name="Albersmeier A."/>
            <person name="Kalinowski J."/>
            <person name="Ruckert C."/>
        </authorList>
    </citation>
    <scope>NUCLEOTIDE SEQUENCE</scope>
    <source>
        <strain evidence="2">CGMCC 1.16134</strain>
    </source>
</reference>
<dbReference type="EMBL" id="BMKR01000005">
    <property type="protein sequence ID" value="GGF69941.1"/>
    <property type="molecule type" value="Genomic_DNA"/>
</dbReference>
<dbReference type="GO" id="GO:0008168">
    <property type="term" value="F:methyltransferase activity"/>
    <property type="evidence" value="ECO:0007669"/>
    <property type="project" value="UniProtKB-KW"/>
</dbReference>
<feature type="domain" description="Methyltransferase" evidence="1">
    <location>
        <begin position="49"/>
        <end position="90"/>
    </location>
</feature>
<dbReference type="InterPro" id="IPR041698">
    <property type="entry name" value="Methyltransf_25"/>
</dbReference>
<protein>
    <submittedName>
        <fullName evidence="2">SAM-dependent methyltransferase</fullName>
    </submittedName>
</protein>
<dbReference type="SUPFAM" id="SSF53335">
    <property type="entry name" value="S-adenosyl-L-methionine-dependent methyltransferases"/>
    <property type="match status" value="1"/>
</dbReference>
<dbReference type="Pfam" id="PF13649">
    <property type="entry name" value="Methyltransf_25"/>
    <property type="match status" value="1"/>
</dbReference>
<reference evidence="2" key="2">
    <citation type="submission" date="2020-09" db="EMBL/GenBank/DDBJ databases">
        <authorList>
            <person name="Sun Q."/>
            <person name="Zhou Y."/>
        </authorList>
    </citation>
    <scope>NUCLEOTIDE SEQUENCE</scope>
    <source>
        <strain evidence="2">CGMCC 1.16134</strain>
    </source>
</reference>
<dbReference type="GO" id="GO:0032259">
    <property type="term" value="P:methylation"/>
    <property type="evidence" value="ECO:0007669"/>
    <property type="project" value="UniProtKB-KW"/>
</dbReference>
<dbReference type="InterPro" id="IPR029063">
    <property type="entry name" value="SAM-dependent_MTases_sf"/>
</dbReference>
<gene>
    <name evidence="2" type="ORF">GCM10010912_13940</name>
</gene>
<evidence type="ECO:0000313" key="3">
    <source>
        <dbReference type="Proteomes" id="UP000637643"/>
    </source>
</evidence>
<organism evidence="2 3">
    <name type="scientific">Paenibacillus albidus</name>
    <dbReference type="NCBI Taxonomy" id="2041023"/>
    <lineage>
        <taxon>Bacteria</taxon>
        <taxon>Bacillati</taxon>
        <taxon>Bacillota</taxon>
        <taxon>Bacilli</taxon>
        <taxon>Bacillales</taxon>
        <taxon>Paenibacillaceae</taxon>
        <taxon>Paenibacillus</taxon>
    </lineage>
</organism>
<keyword evidence="3" id="KW-1185">Reference proteome</keyword>
<dbReference type="Proteomes" id="UP000637643">
    <property type="component" value="Unassembled WGS sequence"/>
</dbReference>
<sequence>MGLMEALIAQAKNPRGWVGKMMIGIMNKAHTAIVNWAFSHIQMMKLAPVLDIGCGGGQTLQLLASRMPDTDIYGLDYSQQAVDTSIHKNKEVVAAGRMNLPNDIKEIYRVLDHGGTLIVVSEIYKINYHMTTHTTNEEMELLYRQAGFQSVQIHENTKWRCYIGVK</sequence>
<dbReference type="RefSeq" id="WP_189023291.1">
    <property type="nucleotide sequence ID" value="NZ_BMKR01000005.1"/>
</dbReference>
<keyword evidence="2" id="KW-0489">Methyltransferase</keyword>
<name>A0A917C3C0_9BACL</name>
<proteinExistence type="predicted"/>
<keyword evidence="2" id="KW-0808">Transferase</keyword>
<evidence type="ECO:0000259" key="1">
    <source>
        <dbReference type="Pfam" id="PF13649"/>
    </source>
</evidence>